<comment type="caution">
    <text evidence="2">The sequence shown here is derived from an EMBL/GenBank/DDBJ whole genome shotgun (WGS) entry which is preliminary data.</text>
</comment>
<dbReference type="Pfam" id="PF01541">
    <property type="entry name" value="GIY-YIG"/>
    <property type="match status" value="1"/>
</dbReference>
<dbReference type="RefSeq" id="WP_285153112.1">
    <property type="nucleotide sequence ID" value="NZ_JASSPP010000007.1"/>
</dbReference>
<accession>A0ABT7HK10</accession>
<keyword evidence="3" id="KW-1185">Reference proteome</keyword>
<evidence type="ECO:0000313" key="2">
    <source>
        <dbReference type="EMBL" id="MDK9580861.1"/>
    </source>
</evidence>
<name>A0ABT7HK10_9FUSO</name>
<dbReference type="EMBL" id="JASSPP010000007">
    <property type="protein sequence ID" value="MDK9580861.1"/>
    <property type="molecule type" value="Genomic_DNA"/>
</dbReference>
<sequence length="88" mass="10625">MFIEPKIGHIVNSCTKDEKLKELKDLNCKLLTEYPVVYIHNWKDKNENKYSVYIGETNDIYRRTEQHYEVLKKNNNSWQKISIMPVYT</sequence>
<organism evidence="2 3">
    <name type="scientific">Sneathia sanguinegens</name>
    <dbReference type="NCBI Taxonomy" id="40543"/>
    <lineage>
        <taxon>Bacteria</taxon>
        <taxon>Fusobacteriati</taxon>
        <taxon>Fusobacteriota</taxon>
        <taxon>Fusobacteriia</taxon>
        <taxon>Fusobacteriales</taxon>
        <taxon>Leptotrichiaceae</taxon>
        <taxon>Sneathia</taxon>
    </lineage>
</organism>
<evidence type="ECO:0000313" key="3">
    <source>
        <dbReference type="Proteomes" id="UP001225134"/>
    </source>
</evidence>
<dbReference type="Proteomes" id="UP001225134">
    <property type="component" value="Unassembled WGS sequence"/>
</dbReference>
<protein>
    <submittedName>
        <fullName evidence="2">GIY-YIG nuclease family protein</fullName>
    </submittedName>
</protein>
<gene>
    <name evidence="2" type="ORF">QQA45_04940</name>
</gene>
<proteinExistence type="predicted"/>
<reference evidence="2 3" key="1">
    <citation type="submission" date="2023-06" db="EMBL/GenBank/DDBJ databases">
        <title>Antibody response to the Sneathia vaginalis cytopathogenic toxin A during pregnancy.</title>
        <authorList>
            <person name="Mccoy Z.T."/>
            <person name="Serrano M.G."/>
            <person name="Spaine K."/>
            <person name="Edwards D.J."/>
            <person name="Buck G.A."/>
            <person name="Jefferson K."/>
        </authorList>
    </citation>
    <scope>NUCLEOTIDE SEQUENCE [LARGE SCALE GENOMIC DNA]</scope>
    <source>
        <strain evidence="2 3">CCUG 42621</strain>
    </source>
</reference>
<evidence type="ECO:0000259" key="1">
    <source>
        <dbReference type="Pfam" id="PF01541"/>
    </source>
</evidence>
<dbReference type="InterPro" id="IPR000305">
    <property type="entry name" value="GIY-YIG_endonuc"/>
</dbReference>
<feature type="domain" description="GIY-YIG" evidence="1">
    <location>
        <begin position="39"/>
        <end position="76"/>
    </location>
</feature>